<feature type="chain" id="PRO_5014708895" description="Gram-positive cocci surface proteins LPxTG domain-containing protein" evidence="3">
    <location>
        <begin position="39"/>
        <end position="505"/>
    </location>
</feature>
<dbReference type="RefSeq" id="WP_100509820.1">
    <property type="nucleotide sequence ID" value="NZ_PEBI01000001.1"/>
</dbReference>
<feature type="transmembrane region" description="Helical" evidence="2">
    <location>
        <begin position="482"/>
        <end position="501"/>
    </location>
</feature>
<sequence>MTIMETKKRRLGRAAAGLLAAALTIGMAGFTGTAAASAAENTTTYDFNLSGLPAHNDLMKTSALGIVAVNSEKDVPTAVLNNGTTTKDDHTVETKYVGVKPGEYNVTYTATGDQQKTIQVGMYSGSATSDGIFHSSGQYSHFSLSIKGYNANTAVESEKVDLSPAGAYLTILGGDKVGTIHLTSTTPSQPDPQPTKSASIVGKDGEAFADNKTTLTVDDELGLSAKLKNSNKADFEWGLTQADKYIGFVDMGASPATDIRIKALKAGTATVSLTGKKSTAAEGVSATLTITVNPKKEDPKPVDPLAGFSAKERAYLEASYWYFNTQADSSKGFDGWSPKTTIYTKLADLNGLKNSVPGYSAQDGDALFHYTGANGKDQGGYHATTYKNGKKVTFSDDYDTKVVIYTGRDSGATIKYVFTTLDKVVLPNGNNSGTTPNSGKDNPAAKPSGDTTKKPAATTNGTNTATNGTAKASGLAKTGADVTGGIVAMLTLLGAGAALMLRKRA</sequence>
<keyword evidence="2" id="KW-0812">Transmembrane</keyword>
<accession>A0A2M9HA39</accession>
<keyword evidence="2" id="KW-1133">Transmembrane helix</keyword>
<name>A0A2M9HA39_9BIFI</name>
<gene>
    <name evidence="4" type="ORF">CS006_00280</name>
</gene>
<feature type="region of interest" description="Disordered" evidence="1">
    <location>
        <begin position="427"/>
        <end position="474"/>
    </location>
</feature>
<proteinExistence type="predicted"/>
<organism evidence="4 5">
    <name type="scientific">Bifidobacterium primatium</name>
    <dbReference type="NCBI Taxonomy" id="2045438"/>
    <lineage>
        <taxon>Bacteria</taxon>
        <taxon>Bacillati</taxon>
        <taxon>Actinomycetota</taxon>
        <taxon>Actinomycetes</taxon>
        <taxon>Bifidobacteriales</taxon>
        <taxon>Bifidobacteriaceae</taxon>
        <taxon>Bifidobacterium</taxon>
    </lineage>
</organism>
<feature type="signal peptide" evidence="3">
    <location>
        <begin position="1"/>
        <end position="38"/>
    </location>
</feature>
<keyword evidence="5" id="KW-1185">Reference proteome</keyword>
<evidence type="ECO:0000256" key="1">
    <source>
        <dbReference type="SAM" id="MobiDB-lite"/>
    </source>
</evidence>
<evidence type="ECO:0000313" key="4">
    <source>
        <dbReference type="EMBL" id="PJM73672.1"/>
    </source>
</evidence>
<reference evidence="4 5" key="1">
    <citation type="submission" date="2017-10" db="EMBL/GenBank/DDBJ databases">
        <title>Draft genome sequences of strains TRE 1, TRE 9, TRE H and TRI 7, isolated from tamarins, belonging to four potential novel Bifidobacterium species.</title>
        <authorList>
            <person name="Mattarelli P."/>
            <person name="Modesto M."/>
            <person name="Puglisi E."/>
            <person name="Morelli L."/>
            <person name="Spezio C."/>
            <person name="Bonetti A."/>
            <person name="Sandri C."/>
        </authorList>
    </citation>
    <scope>NUCLEOTIDE SEQUENCE [LARGE SCALE GENOMIC DNA]</scope>
    <source>
        <strain evidence="5">TRE1</strain>
    </source>
</reference>
<feature type="compositionally biased region" description="Low complexity" evidence="1">
    <location>
        <begin position="427"/>
        <end position="439"/>
    </location>
</feature>
<evidence type="ECO:0000313" key="5">
    <source>
        <dbReference type="Proteomes" id="UP000229095"/>
    </source>
</evidence>
<dbReference type="AlphaFoldDB" id="A0A2M9HA39"/>
<feature type="compositionally biased region" description="Low complexity" evidence="1">
    <location>
        <begin position="454"/>
        <end position="472"/>
    </location>
</feature>
<protein>
    <recommendedName>
        <fullName evidence="6">Gram-positive cocci surface proteins LPxTG domain-containing protein</fullName>
    </recommendedName>
</protein>
<comment type="caution">
    <text evidence="4">The sequence shown here is derived from an EMBL/GenBank/DDBJ whole genome shotgun (WGS) entry which is preliminary data.</text>
</comment>
<evidence type="ECO:0000256" key="2">
    <source>
        <dbReference type="SAM" id="Phobius"/>
    </source>
</evidence>
<keyword evidence="3" id="KW-0732">Signal</keyword>
<evidence type="ECO:0008006" key="6">
    <source>
        <dbReference type="Google" id="ProtNLM"/>
    </source>
</evidence>
<dbReference type="Proteomes" id="UP000229095">
    <property type="component" value="Unassembled WGS sequence"/>
</dbReference>
<dbReference type="OrthoDB" id="9821228at2"/>
<evidence type="ECO:0000256" key="3">
    <source>
        <dbReference type="SAM" id="SignalP"/>
    </source>
</evidence>
<keyword evidence="2" id="KW-0472">Membrane</keyword>
<dbReference type="EMBL" id="PEBI01000001">
    <property type="protein sequence ID" value="PJM73672.1"/>
    <property type="molecule type" value="Genomic_DNA"/>
</dbReference>